<proteinExistence type="predicted"/>
<dbReference type="InterPro" id="IPR015943">
    <property type="entry name" value="WD40/YVTN_repeat-like_dom_sf"/>
</dbReference>
<feature type="region of interest" description="Disordered" evidence="1">
    <location>
        <begin position="223"/>
        <end position="243"/>
    </location>
</feature>
<dbReference type="SUPFAM" id="SSF63829">
    <property type="entry name" value="Calcium-dependent phosphotriesterase"/>
    <property type="match status" value="1"/>
</dbReference>
<protein>
    <submittedName>
        <fullName evidence="2">Uncharacterized protein</fullName>
    </submittedName>
</protein>
<reference evidence="2" key="1">
    <citation type="journal article" date="2020" name="mSystems">
        <title>Genome- and Community-Level Interaction Insights into Carbon Utilization and Element Cycling Functions of Hydrothermarchaeota in Hydrothermal Sediment.</title>
        <authorList>
            <person name="Zhou Z."/>
            <person name="Liu Y."/>
            <person name="Xu W."/>
            <person name="Pan J."/>
            <person name="Luo Z.H."/>
            <person name="Li M."/>
        </authorList>
    </citation>
    <scope>NUCLEOTIDE SEQUENCE [LARGE SCALE GENOMIC DNA]</scope>
    <source>
        <strain evidence="2">SpSt-289</strain>
    </source>
</reference>
<dbReference type="AlphaFoldDB" id="A0A7C1JWD6"/>
<dbReference type="Gene3D" id="2.130.10.10">
    <property type="entry name" value="YVTN repeat-like/Quinoprotein amine dehydrogenase"/>
    <property type="match status" value="4"/>
</dbReference>
<accession>A0A7C1JWD6</accession>
<comment type="caution">
    <text evidence="2">The sequence shown here is derived from an EMBL/GenBank/DDBJ whole genome shotgun (WGS) entry which is preliminary data.</text>
</comment>
<organism evidence="2">
    <name type="scientific">Caldilinea aerophila</name>
    <dbReference type="NCBI Taxonomy" id="133453"/>
    <lineage>
        <taxon>Bacteria</taxon>
        <taxon>Bacillati</taxon>
        <taxon>Chloroflexota</taxon>
        <taxon>Caldilineae</taxon>
        <taxon>Caldilineales</taxon>
        <taxon>Caldilineaceae</taxon>
        <taxon>Caldilinea</taxon>
    </lineage>
</organism>
<sequence length="880" mass="92100">MRSVRFRVIAAGITLLLLVGLIGVIGLTLRSQPAVTIRPAPTPTAAPTGTPTPMPIVDVSLVSSAGGYRVQPPPGYEVASQGAGMTLTRIVSATAETQVDSLSAISLDVLSFNALGLAADFPLEEVALRIAQPLLERTAGEVRAQEPITVDGHSGVMLSVQGITDGEPVEARILVASPAQGRIFIAAATAPAAIWEAETAQAFTRVLQNISFFEPEAIAAGATPQTSGQPIAPQVSLPSAPTPSAPIPAVQDEGGISLSSTPITERSTATPIAITGLVTPTPTPAPVRTGQVWTVVSDGNRMNDLAVAGNTIWIASDGGALAWTRGSSTPVKFTTINGLTANRLTAVVSCPLPDLGVLFGSDDGLQVIDPRAGGWRQLNSRNSELRYDDVSALACDAEAGYLVVGYARHGIDVFDARAGEWRHLDRNSGLASNNVRKVAIVGALEEIWVVADDSVTVAAGPNSTFYSAANSPLENNRIGAVGVAEDGTVWLGGEGVLYRIEGDAWTLFRAEEVEDAGFPLRLIVGVVPTPDGDVWIGDMEGTLCRFDPETTRCVEAFRGADGMANAPLTQLKRDAEGRLYLTTAGDGYSVYDGANWRKFVKSNEGIKGNAVQSAAPAPGGTLWAVTDGGVQRIVAPNRPPEVLPDSNVASIQTLYRARNGELWVGGEGAGIWNGESWRSLTTEDGLLDGTVQTIAEDSRGRIWLGTSAGISIWNGAVFVNLTEETGLPSGNIQALLSDGETMWIGSAGGGLYRFARNQLEVFTAENIGLPSNTVTALAKDGDLLYIGTDVGLVEFRNGAIAPVPAIGERPITQILALDTSLWVGTRDAGLFYDLGDGWRQETTEGALPSNHVTALVGVDDAVWIGGAVGGFVRHAVLTKE</sequence>
<dbReference type="SUPFAM" id="SSF101898">
    <property type="entry name" value="NHL repeat"/>
    <property type="match status" value="1"/>
</dbReference>
<dbReference type="Pfam" id="PF07494">
    <property type="entry name" value="Reg_prop"/>
    <property type="match status" value="1"/>
</dbReference>
<evidence type="ECO:0000256" key="1">
    <source>
        <dbReference type="SAM" id="MobiDB-lite"/>
    </source>
</evidence>
<evidence type="ECO:0000313" key="2">
    <source>
        <dbReference type="EMBL" id="HDX31328.1"/>
    </source>
</evidence>
<name>A0A7C1JWD6_9CHLR</name>
<gene>
    <name evidence="2" type="ORF">ENQ20_07510</name>
</gene>
<dbReference type="EMBL" id="DSMG01000080">
    <property type="protein sequence ID" value="HDX31328.1"/>
    <property type="molecule type" value="Genomic_DNA"/>
</dbReference>
<dbReference type="InterPro" id="IPR011110">
    <property type="entry name" value="Reg_prop"/>
</dbReference>